<protein>
    <submittedName>
        <fullName evidence="1">Uncharacterized protein</fullName>
    </submittedName>
</protein>
<dbReference type="AlphaFoldDB" id="A0A3M3S0E3"/>
<gene>
    <name evidence="1" type="ORF">ALQ49_01617</name>
</gene>
<evidence type="ECO:0000313" key="2">
    <source>
        <dbReference type="Proteomes" id="UP000278062"/>
    </source>
</evidence>
<evidence type="ECO:0000313" key="1">
    <source>
        <dbReference type="EMBL" id="RMO02170.1"/>
    </source>
</evidence>
<dbReference type="RefSeq" id="WP_074843527.1">
    <property type="nucleotide sequence ID" value="NZ_RBPB01000103.1"/>
</dbReference>
<dbReference type="Pfam" id="PF14441">
    <property type="entry name" value="OTT_1508_deam"/>
    <property type="match status" value="1"/>
</dbReference>
<dbReference type="EMBL" id="RBPL01000017">
    <property type="protein sequence ID" value="RMO02170.1"/>
    <property type="molecule type" value="Genomic_DNA"/>
</dbReference>
<comment type="caution">
    <text evidence="1">The sequence shown here is derived from an EMBL/GenBank/DDBJ whole genome shotgun (WGS) entry which is preliminary data.</text>
</comment>
<name>A0A3M3S0E3_9PSED</name>
<dbReference type="InterPro" id="IPR016193">
    <property type="entry name" value="Cytidine_deaminase-like"/>
</dbReference>
<dbReference type="Proteomes" id="UP000278062">
    <property type="component" value="Unassembled WGS sequence"/>
</dbReference>
<dbReference type="GO" id="GO:0016787">
    <property type="term" value="F:hydrolase activity"/>
    <property type="evidence" value="ECO:0007669"/>
    <property type="project" value="InterPro"/>
</dbReference>
<dbReference type="InterPro" id="IPR016192">
    <property type="entry name" value="APOBEC/CMP_deaminase_Zn-bd"/>
</dbReference>
<reference evidence="1 2" key="1">
    <citation type="submission" date="2018-08" db="EMBL/GenBank/DDBJ databases">
        <title>Recombination of ecologically and evolutionarily significant loci maintains genetic cohesion in the Pseudomonas syringae species complex.</title>
        <authorList>
            <person name="Dillon M."/>
            <person name="Thakur S."/>
            <person name="Almeida R.N.D."/>
            <person name="Weir B.S."/>
            <person name="Guttman D.S."/>
        </authorList>
    </citation>
    <scope>NUCLEOTIDE SEQUENCE [LARGE SCALE GENOMIC DNA]</scope>
    <source>
        <strain evidence="1 2">1089_5</strain>
    </source>
</reference>
<dbReference type="InterPro" id="IPR027796">
    <property type="entry name" value="OTT_1508_deam-like"/>
</dbReference>
<dbReference type="SUPFAM" id="SSF53927">
    <property type="entry name" value="Cytidine deaminase-like"/>
    <property type="match status" value="1"/>
</dbReference>
<organism evidence="1 2">
    <name type="scientific">Pseudomonas syringae pv. apii</name>
    <dbReference type="NCBI Taxonomy" id="81036"/>
    <lineage>
        <taxon>Bacteria</taxon>
        <taxon>Pseudomonadati</taxon>
        <taxon>Pseudomonadota</taxon>
        <taxon>Gammaproteobacteria</taxon>
        <taxon>Pseudomonadales</taxon>
        <taxon>Pseudomonadaceae</taxon>
        <taxon>Pseudomonas</taxon>
    </lineage>
</organism>
<dbReference type="GO" id="GO:0008270">
    <property type="term" value="F:zinc ion binding"/>
    <property type="evidence" value="ECO:0007669"/>
    <property type="project" value="InterPro"/>
</dbReference>
<accession>A0A3M3S0E3</accession>
<sequence>MPSARKFVNRRAAGYHINRINQVVELDKAASYLLARNYSGRTSPTAISQSLIQMDCVAVAVVNNEWLIASNSRKLGDDDAIMLAHELGMDITYALVKRGSGYMHAEMQILEELAESKYQSANVFIGVSKPCCLQCAQSLDQAGSKYTSWHNTSVANWEKPDLS</sequence>
<proteinExistence type="predicted"/>
<dbReference type="PROSITE" id="PS00903">
    <property type="entry name" value="CYT_DCMP_DEAMINASES_1"/>
    <property type="match status" value="1"/>
</dbReference>